<dbReference type="GO" id="GO:0004553">
    <property type="term" value="F:hydrolase activity, hydrolyzing O-glycosyl compounds"/>
    <property type="evidence" value="ECO:0007669"/>
    <property type="project" value="InterPro"/>
</dbReference>
<dbReference type="EMBL" id="JAUTXT010000088">
    <property type="protein sequence ID" value="KAK3669376.1"/>
    <property type="molecule type" value="Genomic_DNA"/>
</dbReference>
<organism evidence="4 5">
    <name type="scientific">Recurvomyces mirabilis</name>
    <dbReference type="NCBI Taxonomy" id="574656"/>
    <lineage>
        <taxon>Eukaryota</taxon>
        <taxon>Fungi</taxon>
        <taxon>Dikarya</taxon>
        <taxon>Ascomycota</taxon>
        <taxon>Pezizomycotina</taxon>
        <taxon>Dothideomycetes</taxon>
        <taxon>Dothideomycetidae</taxon>
        <taxon>Mycosphaerellales</taxon>
        <taxon>Teratosphaeriaceae</taxon>
        <taxon>Recurvomyces</taxon>
    </lineage>
</organism>
<keyword evidence="2" id="KW-0378">Hydrolase</keyword>
<accession>A0AAE0TRI9</accession>
<keyword evidence="5" id="KW-1185">Reference proteome</keyword>
<dbReference type="InterPro" id="IPR023296">
    <property type="entry name" value="Glyco_hydro_beta-prop_sf"/>
</dbReference>
<dbReference type="InterPro" id="IPR006710">
    <property type="entry name" value="Glyco_hydro_43"/>
</dbReference>
<gene>
    <name evidence="4" type="ORF">LTR78_010759</name>
</gene>
<evidence type="ECO:0000256" key="3">
    <source>
        <dbReference type="ARBA" id="ARBA00023295"/>
    </source>
</evidence>
<dbReference type="SUPFAM" id="SSF75005">
    <property type="entry name" value="Arabinanase/levansucrase/invertase"/>
    <property type="match status" value="1"/>
</dbReference>
<dbReference type="Proteomes" id="UP001274830">
    <property type="component" value="Unassembled WGS sequence"/>
</dbReference>
<dbReference type="AlphaFoldDB" id="A0AAE0TRI9"/>
<protein>
    <submittedName>
        <fullName evidence="4">Uncharacterized protein</fullName>
    </submittedName>
</protein>
<keyword evidence="3" id="KW-0326">Glycosidase</keyword>
<reference evidence="4" key="1">
    <citation type="submission" date="2023-07" db="EMBL/GenBank/DDBJ databases">
        <title>Black Yeasts Isolated from many extreme environments.</title>
        <authorList>
            <person name="Coleine C."/>
            <person name="Stajich J.E."/>
            <person name="Selbmann L."/>
        </authorList>
    </citation>
    <scope>NUCLEOTIDE SEQUENCE</scope>
    <source>
        <strain evidence="4">CCFEE 5485</strain>
    </source>
</reference>
<evidence type="ECO:0000256" key="1">
    <source>
        <dbReference type="ARBA" id="ARBA00009865"/>
    </source>
</evidence>
<dbReference type="Pfam" id="PF04616">
    <property type="entry name" value="Glyco_hydro_43"/>
    <property type="match status" value="1"/>
</dbReference>
<evidence type="ECO:0000256" key="2">
    <source>
        <dbReference type="ARBA" id="ARBA00022801"/>
    </source>
</evidence>
<comment type="caution">
    <text evidence="4">The sequence shown here is derived from an EMBL/GenBank/DDBJ whole genome shotgun (WGS) entry which is preliminary data.</text>
</comment>
<evidence type="ECO:0000313" key="5">
    <source>
        <dbReference type="Proteomes" id="UP001274830"/>
    </source>
</evidence>
<dbReference type="GO" id="GO:0005975">
    <property type="term" value="P:carbohydrate metabolic process"/>
    <property type="evidence" value="ECO:0007669"/>
    <property type="project" value="InterPro"/>
</dbReference>
<evidence type="ECO:0000313" key="4">
    <source>
        <dbReference type="EMBL" id="KAK3669376.1"/>
    </source>
</evidence>
<name>A0AAE0TRI9_9PEZI</name>
<proteinExistence type="inferred from homology"/>
<comment type="similarity">
    <text evidence="1">Belongs to the glycosyl hydrolase 43 family.</text>
</comment>
<dbReference type="Gene3D" id="2.115.10.20">
    <property type="entry name" value="Glycosyl hydrolase domain, family 43"/>
    <property type="match status" value="1"/>
</dbReference>
<sequence>MGRWDECDEFGGLGTECVSEGRGWGGGPYIPTPPTTDPWICPVEQGGAIDPAYFHDASSGKDYILYKIDGNSIQGPTPILLQQISPDDGVSKIGEPVQILTNDAGENLVEAPGMFRTKDERFVLAYSTGAYTDGSYALRYAIASSLTGAFVKANRETVARDG</sequence>